<reference evidence="1 2" key="1">
    <citation type="submission" date="2018-02" db="EMBL/GenBank/DDBJ databases">
        <title>Subsurface microbial communities from deep shales in Ohio and West Virginia, USA.</title>
        <authorList>
            <person name="Wrighton K."/>
        </authorList>
    </citation>
    <scope>NUCLEOTIDE SEQUENCE [LARGE SCALE GENOMIC DNA]</scope>
    <source>
        <strain evidence="1 2">OWC-DMM</strain>
    </source>
</reference>
<comment type="caution">
    <text evidence="1">The sequence shown here is derived from an EMBL/GenBank/DDBJ whole genome shotgun (WGS) entry which is preliminary data.</text>
</comment>
<name>A0A2S6H8Y2_9GAMM</name>
<evidence type="ECO:0000313" key="2">
    <source>
        <dbReference type="Proteomes" id="UP000240010"/>
    </source>
</evidence>
<evidence type="ECO:0000313" key="1">
    <source>
        <dbReference type="EMBL" id="PPK73944.1"/>
    </source>
</evidence>
<gene>
    <name evidence="1" type="ORF">B0F87_11355</name>
</gene>
<proteinExistence type="predicted"/>
<sequence length="397" mass="43873">MSHFTASLIRVILFTQIIFLLGCVSVGQIPPPRGIQSKIDIQKFAECMAPLAAGIKPGFDGLLSKVQQSHGSGFLNQKLKSLLEAGFFENKWNLYSRLDDLLINLTTDIRIPIHSDAGGSSLEKTIKTEADKLVKPTEDDIIKSAERTEAYFRAYFTKSVSQAPNPSILDADNKTKLQSKLAKVLNRKPDDPTLSKALDELAPELQKIIGSISQPLSDASGFVGRDGTVYAFPGIAESTGNGVSIDHNQIGSDFIRIFLESIRDTYAPLPVLSNSTAAWITHQYDKGHHKYYRFKDDKVAELKFSSDQSEQDFEWNIDHKGHFTSFKGKIKPEEFEEIEANARNAESLTAEAVGKAIRGGSWGSLNNEAVAKFIETAAGVLARQVSERAQWCELYSK</sequence>
<dbReference type="Proteomes" id="UP000240010">
    <property type="component" value="Unassembled WGS sequence"/>
</dbReference>
<organism evidence="1 2">
    <name type="scientific">Methylobacter tundripaludum</name>
    <dbReference type="NCBI Taxonomy" id="173365"/>
    <lineage>
        <taxon>Bacteria</taxon>
        <taxon>Pseudomonadati</taxon>
        <taxon>Pseudomonadota</taxon>
        <taxon>Gammaproteobacteria</taxon>
        <taxon>Methylococcales</taxon>
        <taxon>Methylococcaceae</taxon>
        <taxon>Methylobacter</taxon>
    </lineage>
</organism>
<accession>A0A2S6H8Y2</accession>
<protein>
    <submittedName>
        <fullName evidence="1">Uncharacterized protein</fullName>
    </submittedName>
</protein>
<dbReference type="AlphaFoldDB" id="A0A2S6H8Y2"/>
<dbReference type="EMBL" id="PTIZ01000013">
    <property type="protein sequence ID" value="PPK73944.1"/>
    <property type="molecule type" value="Genomic_DNA"/>
</dbReference>
<dbReference type="RefSeq" id="WP_104430217.1">
    <property type="nucleotide sequence ID" value="NZ_PTIZ01000013.1"/>
</dbReference>